<evidence type="ECO:0000256" key="1">
    <source>
        <dbReference type="ARBA" id="ARBA00004141"/>
    </source>
</evidence>
<evidence type="ECO:0000256" key="5">
    <source>
        <dbReference type="SAM" id="Phobius"/>
    </source>
</evidence>
<feature type="non-terminal residue" evidence="7">
    <location>
        <position position="174"/>
    </location>
</feature>
<dbReference type="OrthoDB" id="10069766at2759"/>
<keyword evidence="3 5" id="KW-1133">Transmembrane helix</keyword>
<dbReference type="GO" id="GO:0032224">
    <property type="term" value="P:positive regulation of synaptic transmission, cholinergic"/>
    <property type="evidence" value="ECO:0007669"/>
    <property type="project" value="TreeGrafter"/>
</dbReference>
<feature type="transmembrane region" description="Helical" evidence="5">
    <location>
        <begin position="78"/>
        <end position="101"/>
    </location>
</feature>
<evidence type="ECO:0000259" key="6">
    <source>
        <dbReference type="Pfam" id="PF00520"/>
    </source>
</evidence>
<dbReference type="EMBL" id="CAJHNH020008547">
    <property type="protein sequence ID" value="CAG5136606.1"/>
    <property type="molecule type" value="Genomic_DNA"/>
</dbReference>
<dbReference type="GO" id="GO:0005261">
    <property type="term" value="F:monoatomic cation channel activity"/>
    <property type="evidence" value="ECO:0007669"/>
    <property type="project" value="InterPro"/>
</dbReference>
<protein>
    <recommendedName>
        <fullName evidence="6">Ion transport domain-containing protein</fullName>
    </recommendedName>
</protein>
<comment type="subcellular location">
    <subcellularLocation>
        <location evidence="1">Membrane</location>
        <topology evidence="1">Multi-pass membrane protein</topology>
    </subcellularLocation>
</comment>
<dbReference type="GO" id="GO:0005886">
    <property type="term" value="C:plasma membrane"/>
    <property type="evidence" value="ECO:0007669"/>
    <property type="project" value="TreeGrafter"/>
</dbReference>
<dbReference type="InterPro" id="IPR028823">
    <property type="entry name" value="NALCN"/>
</dbReference>
<evidence type="ECO:0000256" key="3">
    <source>
        <dbReference type="ARBA" id="ARBA00022989"/>
    </source>
</evidence>
<organism evidence="7 8">
    <name type="scientific">Candidula unifasciata</name>
    <dbReference type="NCBI Taxonomy" id="100452"/>
    <lineage>
        <taxon>Eukaryota</taxon>
        <taxon>Metazoa</taxon>
        <taxon>Spiralia</taxon>
        <taxon>Lophotrochozoa</taxon>
        <taxon>Mollusca</taxon>
        <taxon>Gastropoda</taxon>
        <taxon>Heterobranchia</taxon>
        <taxon>Euthyneura</taxon>
        <taxon>Panpulmonata</taxon>
        <taxon>Eupulmonata</taxon>
        <taxon>Stylommatophora</taxon>
        <taxon>Helicina</taxon>
        <taxon>Helicoidea</taxon>
        <taxon>Geomitridae</taxon>
        <taxon>Candidula</taxon>
    </lineage>
</organism>
<evidence type="ECO:0000256" key="2">
    <source>
        <dbReference type="ARBA" id="ARBA00022692"/>
    </source>
</evidence>
<dbReference type="Pfam" id="PF00520">
    <property type="entry name" value="Ion_trans"/>
    <property type="match status" value="1"/>
</dbReference>
<feature type="non-terminal residue" evidence="7">
    <location>
        <position position="1"/>
    </location>
</feature>
<proteinExistence type="predicted"/>
<dbReference type="Proteomes" id="UP000678393">
    <property type="component" value="Unassembled WGS sequence"/>
</dbReference>
<evidence type="ECO:0000256" key="4">
    <source>
        <dbReference type="ARBA" id="ARBA00023136"/>
    </source>
</evidence>
<evidence type="ECO:0000313" key="8">
    <source>
        <dbReference type="Proteomes" id="UP000678393"/>
    </source>
</evidence>
<dbReference type="PANTHER" id="PTHR46141:SF1">
    <property type="entry name" value="SODIUM LEAK CHANNEL NALCN"/>
    <property type="match status" value="1"/>
</dbReference>
<keyword evidence="4 5" id="KW-0472">Membrane</keyword>
<dbReference type="Gene3D" id="1.10.287.70">
    <property type="match status" value="1"/>
</dbReference>
<sequence length="174" mass="20202">ENCTGIFFVEIQVTKMQLDKDDNNFPGMWVPRTWINPRNFNFDNTGNAMLALFEVLSLEGWLEVRDVIIDRVGPSEAIYIHFFVFIGYMIGLTLFVGVVIANYSENKGTALLTVDQRRWLDLKGRIKLAQPLHIPPRPERNVFQALIYDITQHFYFKRFIVFLVIANCLMLSVP</sequence>
<dbReference type="InterPro" id="IPR005821">
    <property type="entry name" value="Ion_trans_dom"/>
</dbReference>
<feature type="transmembrane region" description="Helical" evidence="5">
    <location>
        <begin position="155"/>
        <end position="173"/>
    </location>
</feature>
<dbReference type="PANTHER" id="PTHR46141">
    <property type="entry name" value="SODIUM LEAK CHANNEL NON-SELECTIVE PROTEIN"/>
    <property type="match status" value="1"/>
</dbReference>
<dbReference type="FunFam" id="1.10.287.70:FF:000060">
    <property type="entry name" value="Sodium leak channel non-selective protein"/>
    <property type="match status" value="1"/>
</dbReference>
<reference evidence="7" key="1">
    <citation type="submission" date="2021-04" db="EMBL/GenBank/DDBJ databases">
        <authorList>
            <consortium name="Molecular Ecology Group"/>
        </authorList>
    </citation>
    <scope>NUCLEOTIDE SEQUENCE</scope>
</reference>
<comment type="caution">
    <text evidence="7">The sequence shown here is derived from an EMBL/GenBank/DDBJ whole genome shotgun (WGS) entry which is preliminary data.</text>
</comment>
<accession>A0A8S4ACA4</accession>
<evidence type="ECO:0000313" key="7">
    <source>
        <dbReference type="EMBL" id="CAG5136606.1"/>
    </source>
</evidence>
<keyword evidence="2 5" id="KW-0812">Transmembrane</keyword>
<dbReference type="AlphaFoldDB" id="A0A8S4ACA4"/>
<keyword evidence="8" id="KW-1185">Reference proteome</keyword>
<gene>
    <name evidence="7" type="ORF">CUNI_LOCUS22164</name>
</gene>
<feature type="domain" description="Ion transport" evidence="6">
    <location>
        <begin position="25"/>
        <end position="107"/>
    </location>
</feature>
<name>A0A8S4ACA4_9EUPU</name>
<dbReference type="GO" id="GO:0032230">
    <property type="term" value="P:positive regulation of synaptic transmission, GABAergic"/>
    <property type="evidence" value="ECO:0007669"/>
    <property type="project" value="TreeGrafter"/>
</dbReference>